<dbReference type="AlphaFoldDB" id="A0A6A5SXN7"/>
<evidence type="ECO:0000313" key="9">
    <source>
        <dbReference type="Proteomes" id="UP000800038"/>
    </source>
</evidence>
<dbReference type="SUPFAM" id="SSF103473">
    <property type="entry name" value="MFS general substrate transporter"/>
    <property type="match status" value="1"/>
</dbReference>
<dbReference type="Pfam" id="PF07690">
    <property type="entry name" value="MFS_1"/>
    <property type="match status" value="1"/>
</dbReference>
<feature type="transmembrane region" description="Helical" evidence="6">
    <location>
        <begin position="20"/>
        <end position="39"/>
    </location>
</feature>
<sequence length="356" mass="38945">MFAPAIQQAMLTYHSTNPLLTSFVVSVWILGYFFGSLFLGPLSELYGRLAVYLVCNVLFTVFNICTAVSPSLLALVVFRFLAGTFDGCPITIGAGTFGDLIHPRSRGKIIAIWSFRPIIGPILGPIARGKCKKLHKVTGNQALRTDIDVDRKPSHVFGRGIIRPLKLLFISPTVSILSIYAGVVYGFTYLFFTTFTLVLQVQYGFGTGAIGLTYLGLGVGSMLGLGVGGYVSDKLYREKAVDGHMKPEYRIVPLIPGAFFIPAGLFCLLLMCVSTYFIDVHPRYEASATAAATAVCSSIGALVPLFGRSMYKALGLGWGNSLLGILTLEMAPLPWLFFKGRKLRLRLRHQIRIRRG</sequence>
<dbReference type="PROSITE" id="PS50850">
    <property type="entry name" value="MFS"/>
    <property type="match status" value="1"/>
</dbReference>
<feature type="transmembrane region" description="Helical" evidence="6">
    <location>
        <begin position="251"/>
        <end position="278"/>
    </location>
</feature>
<name>A0A6A5SXN7_9PLEO</name>
<comment type="similarity">
    <text evidence="2">Belongs to the major facilitator superfamily.</text>
</comment>
<keyword evidence="9" id="KW-1185">Reference proteome</keyword>
<dbReference type="OrthoDB" id="5296287at2759"/>
<feature type="transmembrane region" description="Helical" evidence="6">
    <location>
        <begin position="174"/>
        <end position="199"/>
    </location>
</feature>
<dbReference type="PANTHER" id="PTHR23502:SF68">
    <property type="entry name" value="MULTIDRUG TRANSPORTER, PUTATIVE (AFU_ORTHOLOGUE AFUA_3G01120)-RELATED"/>
    <property type="match status" value="1"/>
</dbReference>
<keyword evidence="3 6" id="KW-0812">Transmembrane</keyword>
<evidence type="ECO:0000313" key="8">
    <source>
        <dbReference type="EMBL" id="KAF1944720.1"/>
    </source>
</evidence>
<gene>
    <name evidence="8" type="ORF">EJ02DRAFT_442301</name>
</gene>
<evidence type="ECO:0000256" key="1">
    <source>
        <dbReference type="ARBA" id="ARBA00004141"/>
    </source>
</evidence>
<comment type="subcellular location">
    <subcellularLocation>
        <location evidence="1">Membrane</location>
        <topology evidence="1">Multi-pass membrane protein</topology>
    </subcellularLocation>
</comment>
<dbReference type="InterPro" id="IPR020846">
    <property type="entry name" value="MFS_dom"/>
</dbReference>
<feature type="transmembrane region" description="Helical" evidence="6">
    <location>
        <begin position="290"/>
        <end position="311"/>
    </location>
</feature>
<evidence type="ECO:0000256" key="2">
    <source>
        <dbReference type="ARBA" id="ARBA00008335"/>
    </source>
</evidence>
<organism evidence="8 9">
    <name type="scientific">Clathrospora elynae</name>
    <dbReference type="NCBI Taxonomy" id="706981"/>
    <lineage>
        <taxon>Eukaryota</taxon>
        <taxon>Fungi</taxon>
        <taxon>Dikarya</taxon>
        <taxon>Ascomycota</taxon>
        <taxon>Pezizomycotina</taxon>
        <taxon>Dothideomycetes</taxon>
        <taxon>Pleosporomycetidae</taxon>
        <taxon>Pleosporales</taxon>
        <taxon>Diademaceae</taxon>
        <taxon>Clathrospora</taxon>
    </lineage>
</organism>
<dbReference type="EMBL" id="ML976014">
    <property type="protein sequence ID" value="KAF1944720.1"/>
    <property type="molecule type" value="Genomic_DNA"/>
</dbReference>
<dbReference type="GO" id="GO:0016020">
    <property type="term" value="C:membrane"/>
    <property type="evidence" value="ECO:0007669"/>
    <property type="project" value="UniProtKB-SubCell"/>
</dbReference>
<protein>
    <submittedName>
        <fullName evidence="8">MFS general substrate transporter</fullName>
    </submittedName>
</protein>
<evidence type="ECO:0000256" key="5">
    <source>
        <dbReference type="ARBA" id="ARBA00023136"/>
    </source>
</evidence>
<dbReference type="InterPro" id="IPR011701">
    <property type="entry name" value="MFS"/>
</dbReference>
<accession>A0A6A5SXN7</accession>
<dbReference type="Gene3D" id="1.20.1250.20">
    <property type="entry name" value="MFS general substrate transporter like domains"/>
    <property type="match status" value="1"/>
</dbReference>
<keyword evidence="4 6" id="KW-1133">Transmembrane helix</keyword>
<feature type="transmembrane region" description="Helical" evidence="6">
    <location>
        <begin position="317"/>
        <end position="338"/>
    </location>
</feature>
<evidence type="ECO:0000256" key="3">
    <source>
        <dbReference type="ARBA" id="ARBA00022692"/>
    </source>
</evidence>
<proteinExistence type="inferred from homology"/>
<dbReference type="InterPro" id="IPR036259">
    <property type="entry name" value="MFS_trans_sf"/>
</dbReference>
<evidence type="ECO:0000259" key="7">
    <source>
        <dbReference type="PROSITE" id="PS50850"/>
    </source>
</evidence>
<dbReference type="GO" id="GO:0022857">
    <property type="term" value="F:transmembrane transporter activity"/>
    <property type="evidence" value="ECO:0007669"/>
    <property type="project" value="InterPro"/>
</dbReference>
<feature type="transmembrane region" description="Helical" evidence="6">
    <location>
        <begin position="211"/>
        <end position="231"/>
    </location>
</feature>
<keyword evidence="5 6" id="KW-0472">Membrane</keyword>
<dbReference type="PANTHER" id="PTHR23502">
    <property type="entry name" value="MAJOR FACILITATOR SUPERFAMILY"/>
    <property type="match status" value="1"/>
</dbReference>
<dbReference type="Proteomes" id="UP000800038">
    <property type="component" value="Unassembled WGS sequence"/>
</dbReference>
<feature type="transmembrane region" description="Helical" evidence="6">
    <location>
        <begin position="51"/>
        <end position="77"/>
    </location>
</feature>
<feature type="domain" description="Major facilitator superfamily (MFS) profile" evidence="7">
    <location>
        <begin position="1"/>
        <end position="356"/>
    </location>
</feature>
<evidence type="ECO:0000256" key="6">
    <source>
        <dbReference type="SAM" id="Phobius"/>
    </source>
</evidence>
<evidence type="ECO:0000256" key="4">
    <source>
        <dbReference type="ARBA" id="ARBA00022989"/>
    </source>
</evidence>
<dbReference type="Gene3D" id="1.20.1720.10">
    <property type="entry name" value="Multidrug resistance protein D"/>
    <property type="match status" value="1"/>
</dbReference>
<reference evidence="8" key="1">
    <citation type="journal article" date="2020" name="Stud. Mycol.">
        <title>101 Dothideomycetes genomes: a test case for predicting lifestyles and emergence of pathogens.</title>
        <authorList>
            <person name="Haridas S."/>
            <person name="Albert R."/>
            <person name="Binder M."/>
            <person name="Bloem J."/>
            <person name="Labutti K."/>
            <person name="Salamov A."/>
            <person name="Andreopoulos B."/>
            <person name="Baker S."/>
            <person name="Barry K."/>
            <person name="Bills G."/>
            <person name="Bluhm B."/>
            <person name="Cannon C."/>
            <person name="Castanera R."/>
            <person name="Culley D."/>
            <person name="Daum C."/>
            <person name="Ezra D."/>
            <person name="Gonzalez J."/>
            <person name="Henrissat B."/>
            <person name="Kuo A."/>
            <person name="Liang C."/>
            <person name="Lipzen A."/>
            <person name="Lutzoni F."/>
            <person name="Magnuson J."/>
            <person name="Mondo S."/>
            <person name="Nolan M."/>
            <person name="Ohm R."/>
            <person name="Pangilinan J."/>
            <person name="Park H.-J."/>
            <person name="Ramirez L."/>
            <person name="Alfaro M."/>
            <person name="Sun H."/>
            <person name="Tritt A."/>
            <person name="Yoshinaga Y."/>
            <person name="Zwiers L.-H."/>
            <person name="Turgeon B."/>
            <person name="Goodwin S."/>
            <person name="Spatafora J."/>
            <person name="Crous P."/>
            <person name="Grigoriev I."/>
        </authorList>
    </citation>
    <scope>NUCLEOTIDE SEQUENCE</scope>
    <source>
        <strain evidence="8">CBS 161.51</strain>
    </source>
</reference>